<gene>
    <name evidence="1" type="ORF">A33I_18060</name>
</gene>
<evidence type="ECO:0000313" key="1">
    <source>
        <dbReference type="EMBL" id="ERN51998.1"/>
    </source>
</evidence>
<dbReference type="EMBL" id="ATAE01000041">
    <property type="protein sequence ID" value="ERN51998.1"/>
    <property type="molecule type" value="Genomic_DNA"/>
</dbReference>
<name>U6SK91_9BACI</name>
<dbReference type="AlphaFoldDB" id="U6SK91"/>
<proteinExistence type="predicted"/>
<keyword evidence="2" id="KW-1185">Reference proteome</keyword>
<reference evidence="1 2" key="1">
    <citation type="journal article" date="2013" name="Genome Announc.">
        <title>Genome Sequence of the Extreme Obligate Alkaliphile Bacillus marmarensis Strain DSM 21297.</title>
        <authorList>
            <person name="Wernick D.G."/>
            <person name="Choi K.Y."/>
            <person name="Tat C.A."/>
            <person name="Lafontaine Rivera J.G."/>
            <person name="Liao J.C."/>
        </authorList>
    </citation>
    <scope>NUCLEOTIDE SEQUENCE [LARGE SCALE GENOMIC DNA]</scope>
    <source>
        <strain evidence="1 2">DSM 21297</strain>
    </source>
</reference>
<evidence type="ECO:0000313" key="2">
    <source>
        <dbReference type="Proteomes" id="UP000017170"/>
    </source>
</evidence>
<comment type="caution">
    <text evidence="1">The sequence shown here is derived from an EMBL/GenBank/DDBJ whole genome shotgun (WGS) entry which is preliminary data.</text>
</comment>
<protein>
    <submittedName>
        <fullName evidence="1">Uncharacterized protein</fullName>
    </submittedName>
</protein>
<sequence>MDSSKLLGNYSIFVVDFSKPQLNTAKTAFILANASNKWNFTLFGAKKA</sequence>
<accession>U6SK91</accession>
<dbReference type="Proteomes" id="UP000017170">
    <property type="component" value="Unassembled WGS sequence"/>
</dbReference>
<organism evidence="1 2">
    <name type="scientific">Alkalihalophilus marmarensis DSM 21297</name>
    <dbReference type="NCBI Taxonomy" id="1188261"/>
    <lineage>
        <taxon>Bacteria</taxon>
        <taxon>Bacillati</taxon>
        <taxon>Bacillota</taxon>
        <taxon>Bacilli</taxon>
        <taxon>Bacillales</taxon>
        <taxon>Bacillaceae</taxon>
        <taxon>Alkalihalophilus</taxon>
    </lineage>
</organism>